<evidence type="ECO:0000313" key="5">
    <source>
        <dbReference type="Proteomes" id="UP000886890"/>
    </source>
</evidence>
<dbReference type="PANTHER" id="PTHR45663">
    <property type="entry name" value="GEO12009P1"/>
    <property type="match status" value="1"/>
</dbReference>
<protein>
    <submittedName>
        <fullName evidence="4">Thioredoxin family protein</fullName>
    </submittedName>
</protein>
<comment type="caution">
    <text evidence="4">The sequence shown here is derived from an EMBL/GenBank/DDBJ whole genome shotgun (WGS) entry which is preliminary data.</text>
</comment>
<reference evidence="4" key="1">
    <citation type="journal article" date="2021" name="PeerJ">
        <title>Extensive microbial diversity within the chicken gut microbiome revealed by metagenomics and culture.</title>
        <authorList>
            <person name="Gilroy R."/>
            <person name="Ravi A."/>
            <person name="Getino M."/>
            <person name="Pursley I."/>
            <person name="Horton D.L."/>
            <person name="Alikhan N.F."/>
            <person name="Baker D."/>
            <person name="Gharbi K."/>
            <person name="Hall N."/>
            <person name="Watson M."/>
            <person name="Adriaenssens E.M."/>
            <person name="Foster-Nyarko E."/>
            <person name="Jarju S."/>
            <person name="Secka A."/>
            <person name="Antonio M."/>
            <person name="Oren A."/>
            <person name="Chaudhuri R.R."/>
            <person name="La Ragione R."/>
            <person name="Hildebrand F."/>
            <person name="Pallen M.J."/>
        </authorList>
    </citation>
    <scope>NUCLEOTIDE SEQUENCE</scope>
    <source>
        <strain evidence="4">CHK183-1962</strain>
    </source>
</reference>
<dbReference type="Proteomes" id="UP000886890">
    <property type="component" value="Unassembled WGS sequence"/>
</dbReference>
<feature type="domain" description="Thioredoxin" evidence="3">
    <location>
        <begin position="1"/>
        <end position="101"/>
    </location>
</feature>
<evidence type="ECO:0000256" key="1">
    <source>
        <dbReference type="ARBA" id="ARBA00008987"/>
    </source>
</evidence>
<dbReference type="GO" id="GO:0015035">
    <property type="term" value="F:protein-disulfide reductase activity"/>
    <property type="evidence" value="ECO:0007669"/>
    <property type="project" value="TreeGrafter"/>
</dbReference>
<dbReference type="EMBL" id="DXEK01000094">
    <property type="protein sequence ID" value="HIX77084.1"/>
    <property type="molecule type" value="Genomic_DNA"/>
</dbReference>
<dbReference type="GO" id="GO:0005737">
    <property type="term" value="C:cytoplasm"/>
    <property type="evidence" value="ECO:0007669"/>
    <property type="project" value="TreeGrafter"/>
</dbReference>
<accession>A0A9D2BJ31</accession>
<dbReference type="PANTHER" id="PTHR45663:SF11">
    <property type="entry name" value="GEO12009P1"/>
    <property type="match status" value="1"/>
</dbReference>
<dbReference type="Gene3D" id="3.40.30.10">
    <property type="entry name" value="Glutaredoxin"/>
    <property type="match status" value="1"/>
</dbReference>
<dbReference type="InterPro" id="IPR036249">
    <property type="entry name" value="Thioredoxin-like_sf"/>
</dbReference>
<dbReference type="AlphaFoldDB" id="A0A9D2BJ31"/>
<gene>
    <name evidence="4" type="ORF">H9734_05755</name>
</gene>
<dbReference type="PROSITE" id="PS51352">
    <property type="entry name" value="THIOREDOXIN_2"/>
    <property type="match status" value="1"/>
</dbReference>
<keyword evidence="2" id="KW-0676">Redox-active center</keyword>
<sequence>MVQRIDLERFEAEVLKNPLPVLLEIYAPWCPRCAMLEDVVEQFAIEQKGRIKVFRMDEEKAERLMMRYGINRVPAFLAFRNGRLTGIAQGITEKKTLEELI</sequence>
<dbReference type="CDD" id="cd02947">
    <property type="entry name" value="TRX_family"/>
    <property type="match status" value="1"/>
</dbReference>
<reference evidence="4" key="2">
    <citation type="submission" date="2021-04" db="EMBL/GenBank/DDBJ databases">
        <authorList>
            <person name="Gilroy R."/>
        </authorList>
    </citation>
    <scope>NUCLEOTIDE SEQUENCE</scope>
    <source>
        <strain evidence="4">CHK183-1962</strain>
    </source>
</reference>
<dbReference type="InterPro" id="IPR013766">
    <property type="entry name" value="Thioredoxin_domain"/>
</dbReference>
<proteinExistence type="inferred from homology"/>
<evidence type="ECO:0000259" key="3">
    <source>
        <dbReference type="PROSITE" id="PS51352"/>
    </source>
</evidence>
<comment type="similarity">
    <text evidence="1">Belongs to the thioredoxin family.</text>
</comment>
<organism evidence="4 5">
    <name type="scientific">Candidatus Fusicatenibacter merdavium</name>
    <dbReference type="NCBI Taxonomy" id="2838600"/>
    <lineage>
        <taxon>Bacteria</taxon>
        <taxon>Bacillati</taxon>
        <taxon>Bacillota</taxon>
        <taxon>Clostridia</taxon>
        <taxon>Lachnospirales</taxon>
        <taxon>Lachnospiraceae</taxon>
        <taxon>Fusicatenibacter</taxon>
    </lineage>
</organism>
<evidence type="ECO:0000313" key="4">
    <source>
        <dbReference type="EMBL" id="HIX77084.1"/>
    </source>
</evidence>
<dbReference type="SUPFAM" id="SSF52833">
    <property type="entry name" value="Thioredoxin-like"/>
    <property type="match status" value="1"/>
</dbReference>
<name>A0A9D2BJ31_9FIRM</name>
<evidence type="ECO:0000256" key="2">
    <source>
        <dbReference type="ARBA" id="ARBA00023284"/>
    </source>
</evidence>
<dbReference type="Pfam" id="PF00085">
    <property type="entry name" value="Thioredoxin"/>
    <property type="match status" value="1"/>
</dbReference>